<protein>
    <submittedName>
        <fullName evidence="2">Uncharacterized protein</fullName>
    </submittedName>
</protein>
<proteinExistence type="predicted"/>
<dbReference type="AlphaFoldDB" id="A0AB39HRW3"/>
<accession>A0AB39HRW3</accession>
<gene>
    <name evidence="2" type="ORF">AB4Y39_13310</name>
</gene>
<evidence type="ECO:0000256" key="1">
    <source>
        <dbReference type="SAM" id="MobiDB-lite"/>
    </source>
</evidence>
<sequence>MAKTPAERKRDQRERDKLSEEERQAKLLSRKIVTEPYHNDDAALKRVMQRCDIEEEQDLISRLIRGADRMTDQQLADHIRLS</sequence>
<dbReference type="RefSeq" id="WP_280042044.1">
    <property type="nucleotide sequence ID" value="NZ_CP162607.1"/>
</dbReference>
<reference evidence="2" key="1">
    <citation type="submission" date="2024-07" db="EMBL/GenBank/DDBJ databases">
        <title>Identification and characteristics of a novel species of coltsfoot's symbiotic bacteria.</title>
        <authorList>
            <person name="Juszczyk A."/>
            <person name="Jasielczuk I."/>
            <person name="Gurgul A."/>
            <person name="Rogala M."/>
            <person name="Kowalczyk A."/>
            <person name="Szmatola T."/>
            <person name="Kosecka-Strojek M."/>
            <person name="Arent Z."/>
            <person name="Latowski D."/>
        </authorList>
    </citation>
    <scope>NUCLEOTIDE SEQUENCE</scope>
    <source>
        <strain evidence="2">Hg7Tf</strain>
    </source>
</reference>
<name>A0AB39HRW3_9PSED</name>
<evidence type="ECO:0000313" key="2">
    <source>
        <dbReference type="EMBL" id="XDK34712.1"/>
    </source>
</evidence>
<feature type="region of interest" description="Disordered" evidence="1">
    <location>
        <begin position="1"/>
        <end position="23"/>
    </location>
</feature>
<organism evidence="2">
    <name type="scientific">Pseudomonas sp. Hg7Tf</name>
    <dbReference type="NCBI Taxonomy" id="3236988"/>
    <lineage>
        <taxon>Bacteria</taxon>
        <taxon>Pseudomonadati</taxon>
        <taxon>Pseudomonadota</taxon>
        <taxon>Gammaproteobacteria</taxon>
        <taxon>Pseudomonadales</taxon>
        <taxon>Pseudomonadaceae</taxon>
        <taxon>Pseudomonas</taxon>
    </lineage>
</organism>
<dbReference type="EMBL" id="CP162607">
    <property type="protein sequence ID" value="XDK34712.1"/>
    <property type="molecule type" value="Genomic_DNA"/>
</dbReference>